<comment type="caution">
    <text evidence="3">The sequence shown here is derived from an EMBL/GenBank/DDBJ whole genome shotgun (WGS) entry which is preliminary data.</text>
</comment>
<feature type="domain" description="SCP" evidence="2">
    <location>
        <begin position="67"/>
        <end position="171"/>
    </location>
</feature>
<dbReference type="AlphaFoldDB" id="A0A2H0BVJ0"/>
<keyword evidence="1" id="KW-1133">Transmembrane helix</keyword>
<dbReference type="Pfam" id="PF00188">
    <property type="entry name" value="CAP"/>
    <property type="match status" value="1"/>
</dbReference>
<name>A0A2H0BVJ0_9BACT</name>
<keyword evidence="1" id="KW-0472">Membrane</keyword>
<dbReference type="InterPro" id="IPR035940">
    <property type="entry name" value="CAP_sf"/>
</dbReference>
<protein>
    <recommendedName>
        <fullName evidence="2">SCP domain-containing protein</fullName>
    </recommendedName>
</protein>
<organism evidence="3 4">
    <name type="scientific">Candidatus Roizmanbacteria bacterium CG22_combo_CG10-13_8_21_14_all_38_20</name>
    <dbReference type="NCBI Taxonomy" id="1974862"/>
    <lineage>
        <taxon>Bacteria</taxon>
        <taxon>Candidatus Roizmaniibacteriota</taxon>
    </lineage>
</organism>
<feature type="transmembrane region" description="Helical" evidence="1">
    <location>
        <begin position="268"/>
        <end position="284"/>
    </location>
</feature>
<dbReference type="PANTHER" id="PTHR31157">
    <property type="entry name" value="SCP DOMAIN-CONTAINING PROTEIN"/>
    <property type="match status" value="1"/>
</dbReference>
<dbReference type="Gene3D" id="3.40.33.10">
    <property type="entry name" value="CAP"/>
    <property type="match status" value="1"/>
</dbReference>
<keyword evidence="1" id="KW-0812">Transmembrane</keyword>
<gene>
    <name evidence="3" type="ORF">COW99_02395</name>
</gene>
<dbReference type="InterPro" id="IPR014044">
    <property type="entry name" value="CAP_dom"/>
</dbReference>
<dbReference type="EMBL" id="PCTA01000017">
    <property type="protein sequence ID" value="PIP61706.1"/>
    <property type="molecule type" value="Genomic_DNA"/>
</dbReference>
<dbReference type="CDD" id="cd05379">
    <property type="entry name" value="CAP_bacterial"/>
    <property type="match status" value="1"/>
</dbReference>
<sequence length="290" mass="32444">MGIKWACRHLFTPHYSNNHRARLLHSSSVLGYLALFVIVQFFLNFVHSINPNILGYATDVSVIELLTETNNQRVEHGLAPLELNEKLSKAAHAKAEHMFANNYWAHTAPDGSTPWVFILGEDYEYLVAGENLAKNFDHSTGVVDAWMNSPSHRENLLKNDYSDIGFAIVDGVLQNEETTLVVQMFGTEKGAKISQIDVSVAGASQVSEASPEVLVNEASSVKKRPLFDLFSVQRRVSLVMLAFLIMVLLIDGYFVFRHRTVRIAGRNWAHVIFLISALLIVYFARSGAII</sequence>
<reference evidence="3 4" key="1">
    <citation type="submission" date="2017-09" db="EMBL/GenBank/DDBJ databases">
        <title>Depth-based differentiation of microbial function through sediment-hosted aquifers and enrichment of novel symbionts in the deep terrestrial subsurface.</title>
        <authorList>
            <person name="Probst A.J."/>
            <person name="Ladd B."/>
            <person name="Jarett J.K."/>
            <person name="Geller-Mcgrath D.E."/>
            <person name="Sieber C.M."/>
            <person name="Emerson J.B."/>
            <person name="Anantharaman K."/>
            <person name="Thomas B.C."/>
            <person name="Malmstrom R."/>
            <person name="Stieglmeier M."/>
            <person name="Klingl A."/>
            <person name="Woyke T."/>
            <person name="Ryan C.M."/>
            <person name="Banfield J.F."/>
        </authorList>
    </citation>
    <scope>NUCLEOTIDE SEQUENCE [LARGE SCALE GENOMIC DNA]</scope>
    <source>
        <strain evidence="3">CG22_combo_CG10-13_8_21_14_all_38_20</strain>
    </source>
</reference>
<evidence type="ECO:0000313" key="4">
    <source>
        <dbReference type="Proteomes" id="UP000231246"/>
    </source>
</evidence>
<evidence type="ECO:0000256" key="1">
    <source>
        <dbReference type="SAM" id="Phobius"/>
    </source>
</evidence>
<accession>A0A2H0BVJ0</accession>
<dbReference type="PANTHER" id="PTHR31157:SF1">
    <property type="entry name" value="SCP DOMAIN-CONTAINING PROTEIN"/>
    <property type="match status" value="1"/>
</dbReference>
<feature type="transmembrane region" description="Helical" evidence="1">
    <location>
        <begin position="236"/>
        <end position="256"/>
    </location>
</feature>
<evidence type="ECO:0000259" key="2">
    <source>
        <dbReference type="Pfam" id="PF00188"/>
    </source>
</evidence>
<proteinExistence type="predicted"/>
<evidence type="ECO:0000313" key="3">
    <source>
        <dbReference type="EMBL" id="PIP61706.1"/>
    </source>
</evidence>
<dbReference type="Proteomes" id="UP000231246">
    <property type="component" value="Unassembled WGS sequence"/>
</dbReference>
<dbReference type="SUPFAM" id="SSF55797">
    <property type="entry name" value="PR-1-like"/>
    <property type="match status" value="1"/>
</dbReference>
<feature type="transmembrane region" description="Helical" evidence="1">
    <location>
        <begin position="21"/>
        <end position="43"/>
    </location>
</feature>